<dbReference type="Pfam" id="PF20419">
    <property type="entry name" value="DUF6701"/>
    <property type="match status" value="1"/>
</dbReference>
<dbReference type="RefSeq" id="WP_166101918.1">
    <property type="nucleotide sequence ID" value="NZ_JAADJT010000004.1"/>
</dbReference>
<protein>
    <recommendedName>
        <fullName evidence="6">DUF11 domain-containing protein</fullName>
    </recommendedName>
</protein>
<dbReference type="InterPro" id="IPR001434">
    <property type="entry name" value="OmcB-like_DUF11"/>
</dbReference>
<dbReference type="EMBL" id="JAADJT010000004">
    <property type="protein sequence ID" value="NGZ84601.1"/>
    <property type="molecule type" value="Genomic_DNA"/>
</dbReference>
<dbReference type="InterPro" id="IPR046524">
    <property type="entry name" value="DUF6701"/>
</dbReference>
<sequence length="1038" mass="107326">MTRPTLPKVLPLLLALLCWLVAGAARADSPITLFKSFAGNVSFTGTQKTLRTASNASNPCSIGSSVTMQLRGIPSGAAILNAQLYWAGSSSTPDYAVTFDGTAVSAPSNRRYTTNSVGYDFFSGAVDVTAQVQAKGNADYTAGDLTINSGAPYCAVEGVLGGFQLLVVYSQSNETFRVLNLYEGFQYIRSSGVTLTLSNFKIPTPIGSLTGKIGHITWEGDSSLSGGGEILQYNGVEMTDALNPSGNQFNSISNINNDSASYGIDFDAYTVSSPTIQAGQTSARSDYKSGSDLVLMNAEVIAAPNVPAADRAISMTLSSPLVPSQNSNYLISVSNNGPLTEGGPVTVAVALPSALIYAGATGTGWSCSPAGQTIMCTYSGSMAANTTLPLITLRVTVAAAANGLVTTSAAVGGALFDYYDGNDTSTVSSQIGAAAFTPSYYFTDSKCVNAEPFYSAAQTCKPIDFTGQQYLANKDIEMYLTFVVGNVPTALSNSDTTLKIKYALSCYDPAQDAGVRATFKTKSSGAVTTLPLCAKSGALPAQSSSVWSGLTDVLIKAGQTTSDEVYLFHYADVGRIEFLTSDNTARLGTSGPFVERPVQLTLSGPAANKAGSPAAITDPVFVTAGTSFQMSVIALMYGLPALPAPNFGKESSPVQIKLTPLPARDSSGSRFADMMVDPAAPDAELTLAGTLGAFSGGIASGSFVYADVGTLEVTAAIMPPAPGVKGSYLGTGDIQNAVLNIGRFVPDHFDTVITTPPMTCDPAGMTCPANAPGMAYSGQSFTVQVLPRNTLSKTTLNYRGIFARGVTLSAYSAPGTTTTVNPPASPSGSVLSANSIASSAFVRSADGASLGPTAPPVYTFPRMFSGTAPFANNWVTPTAIYLRATETSSPNDGVTSLRSSPVEAGIMIVTGRMLVPNAYGSSQLPLLLNLSAQYYGQTVVNGVTTAAWRTNAADSVTKVTPSSGMLFSSCALACPTILDGAERTLAAGAAKVSLKAGSTTGKSGGSAVLNPWPYLPSTIGRVTFGVYRSPLIFLREVY</sequence>
<dbReference type="Pfam" id="PF01345">
    <property type="entry name" value="DUF11"/>
    <property type="match status" value="1"/>
</dbReference>
<reference evidence="5" key="1">
    <citation type="submission" date="2023-07" db="EMBL/GenBank/DDBJ databases">
        <title>Duganella aceri sp. nov., isolated from tree sap.</title>
        <authorList>
            <person name="Kim I.S."/>
        </authorList>
    </citation>
    <scope>NUCLEOTIDE SEQUENCE [LARGE SCALE GENOMIC DNA]</scope>
    <source>
        <strain evidence="5">SAP-35</strain>
    </source>
</reference>
<evidence type="ECO:0000313" key="5">
    <source>
        <dbReference type="Proteomes" id="UP000666369"/>
    </source>
</evidence>
<feature type="signal peptide" evidence="1">
    <location>
        <begin position="1"/>
        <end position="27"/>
    </location>
</feature>
<keyword evidence="5" id="KW-1185">Reference proteome</keyword>
<organism evidence="4 5">
    <name type="scientific">Duganella aceris</name>
    <dbReference type="NCBI Taxonomy" id="2703883"/>
    <lineage>
        <taxon>Bacteria</taxon>
        <taxon>Pseudomonadati</taxon>
        <taxon>Pseudomonadota</taxon>
        <taxon>Betaproteobacteria</taxon>
        <taxon>Burkholderiales</taxon>
        <taxon>Oxalobacteraceae</taxon>
        <taxon>Telluria group</taxon>
        <taxon>Duganella</taxon>
    </lineage>
</organism>
<evidence type="ECO:0000256" key="1">
    <source>
        <dbReference type="SAM" id="SignalP"/>
    </source>
</evidence>
<evidence type="ECO:0000259" key="3">
    <source>
        <dbReference type="Pfam" id="PF20419"/>
    </source>
</evidence>
<comment type="caution">
    <text evidence="4">The sequence shown here is derived from an EMBL/GenBank/DDBJ whole genome shotgun (WGS) entry which is preliminary data.</text>
</comment>
<name>A0ABX0FJA2_9BURK</name>
<proteinExistence type="predicted"/>
<keyword evidence="1" id="KW-0732">Signal</keyword>
<accession>A0ABX0FJA2</accession>
<feature type="domain" description="DUF11" evidence="2">
    <location>
        <begin position="319"/>
        <end position="428"/>
    </location>
</feature>
<feature type="domain" description="DUF6701" evidence="3">
    <location>
        <begin position="568"/>
        <end position="1037"/>
    </location>
</feature>
<feature type="chain" id="PRO_5047425365" description="DUF11 domain-containing protein" evidence="1">
    <location>
        <begin position="28"/>
        <end position="1038"/>
    </location>
</feature>
<dbReference type="Proteomes" id="UP000666369">
    <property type="component" value="Unassembled WGS sequence"/>
</dbReference>
<evidence type="ECO:0008006" key="6">
    <source>
        <dbReference type="Google" id="ProtNLM"/>
    </source>
</evidence>
<evidence type="ECO:0000313" key="4">
    <source>
        <dbReference type="EMBL" id="NGZ84601.1"/>
    </source>
</evidence>
<gene>
    <name evidence="4" type="ORF">GW587_10055</name>
</gene>
<evidence type="ECO:0000259" key="2">
    <source>
        <dbReference type="Pfam" id="PF01345"/>
    </source>
</evidence>